<sequence length="178" mass="19049">MSETATGHDGERYLSIGYEHHNIVLRHAEQKALGDLGFQLRPGTDLKELVGELCAIGLSAQIKSDSQPGTALDAAIRAGASDIMALDADGMMMNSLCSCHRSRATRDLSPQMLVPACRSLSGDGEASNKLLAAEDDERHDCHHKAPPKAQLLDDPDARCLEQFGAEHRGPVGPQGLLD</sequence>
<reference evidence="2 3" key="1">
    <citation type="submission" date="2016-10" db="EMBL/GenBank/DDBJ databases">
        <authorList>
            <person name="de Groot N.N."/>
        </authorList>
    </citation>
    <scope>NUCLEOTIDE SEQUENCE [LARGE SCALE GENOMIC DNA]</scope>
    <source>
        <strain evidence="2 3">CGMCC 1.3401</strain>
    </source>
</reference>
<organism evidence="2 3">
    <name type="scientific">Rhizobium mongolense subsp. loessense</name>
    <dbReference type="NCBI Taxonomy" id="158890"/>
    <lineage>
        <taxon>Bacteria</taxon>
        <taxon>Pseudomonadati</taxon>
        <taxon>Pseudomonadota</taxon>
        <taxon>Alphaproteobacteria</taxon>
        <taxon>Hyphomicrobiales</taxon>
        <taxon>Rhizobiaceae</taxon>
        <taxon>Rhizobium/Agrobacterium group</taxon>
        <taxon>Rhizobium</taxon>
    </lineage>
</organism>
<name>A0A1G4PTP6_9HYPH</name>
<dbReference type="Proteomes" id="UP000199542">
    <property type="component" value="Unassembled WGS sequence"/>
</dbReference>
<dbReference type="EMBL" id="FMTM01000001">
    <property type="protein sequence ID" value="SCW35478.1"/>
    <property type="molecule type" value="Genomic_DNA"/>
</dbReference>
<gene>
    <name evidence="2" type="ORF">SAMN02927900_00944</name>
</gene>
<dbReference type="InterPro" id="IPR029068">
    <property type="entry name" value="Glyas_Bleomycin-R_OHBP_Dase"/>
</dbReference>
<evidence type="ECO:0000313" key="3">
    <source>
        <dbReference type="Proteomes" id="UP000199542"/>
    </source>
</evidence>
<dbReference type="AlphaFoldDB" id="A0A1G4PTP6"/>
<evidence type="ECO:0000256" key="1">
    <source>
        <dbReference type="SAM" id="MobiDB-lite"/>
    </source>
</evidence>
<evidence type="ECO:0000313" key="2">
    <source>
        <dbReference type="EMBL" id="SCW35478.1"/>
    </source>
</evidence>
<accession>A0A1G4PTP6</accession>
<protein>
    <submittedName>
        <fullName evidence="2">Uncharacterized protein</fullName>
    </submittedName>
</protein>
<dbReference type="Gene3D" id="3.10.180.10">
    <property type="entry name" value="2,3-Dihydroxybiphenyl 1,2-Dioxygenase, domain 1"/>
    <property type="match status" value="1"/>
</dbReference>
<proteinExistence type="predicted"/>
<feature type="region of interest" description="Disordered" evidence="1">
    <location>
        <begin position="135"/>
        <end position="155"/>
    </location>
</feature>